<dbReference type="InterPro" id="IPR001457">
    <property type="entry name" value="NADH_UbQ/plastoQ_OxRdtase_su6"/>
</dbReference>
<dbReference type="GO" id="GO:0005886">
    <property type="term" value="C:plasma membrane"/>
    <property type="evidence" value="ECO:0007669"/>
    <property type="project" value="UniProtKB-SubCell"/>
</dbReference>
<dbReference type="OrthoDB" id="5244096at2"/>
<comment type="function">
    <text evidence="2">NDH-1 shuttles electrons from NADH, via FMN and iron-sulfur (Fe-S) centers, to quinones in the respiratory chain. Couples the redox reaction to proton translocation (for every two electrons transferred, four hydrogen ions are translocated across the cytoplasmic membrane), and thus conserves the redox energy in a proton gradient.</text>
</comment>
<evidence type="ECO:0000313" key="4">
    <source>
        <dbReference type="EMBL" id="PRY57567.1"/>
    </source>
</evidence>
<gene>
    <name evidence="4" type="ORF">BCF74_11582</name>
</gene>
<dbReference type="Pfam" id="PF00499">
    <property type="entry name" value="Oxidored_q3"/>
    <property type="match status" value="1"/>
</dbReference>
<dbReference type="AlphaFoldDB" id="A0A2T0UIA3"/>
<organism evidence="4 5">
    <name type="scientific">Knoellia remsis</name>
    <dbReference type="NCBI Taxonomy" id="407159"/>
    <lineage>
        <taxon>Bacteria</taxon>
        <taxon>Bacillati</taxon>
        <taxon>Actinomycetota</taxon>
        <taxon>Actinomycetes</taxon>
        <taxon>Micrococcales</taxon>
        <taxon>Intrasporangiaceae</taxon>
        <taxon>Knoellia</taxon>
    </lineage>
</organism>
<evidence type="ECO:0000256" key="1">
    <source>
        <dbReference type="ARBA" id="ARBA00005698"/>
    </source>
</evidence>
<reference evidence="4 5" key="1">
    <citation type="submission" date="2018-03" db="EMBL/GenBank/DDBJ databases">
        <title>Genomic Encyclopedia of Archaeal and Bacterial Type Strains, Phase II (KMG-II): from individual species to whole genera.</title>
        <authorList>
            <person name="Goeker M."/>
        </authorList>
    </citation>
    <scope>NUCLEOTIDE SEQUENCE [LARGE SCALE GENOMIC DNA]</scope>
    <source>
        <strain evidence="4 5">ATCC BAA-1496</strain>
    </source>
</reference>
<keyword evidence="2" id="KW-0812">Transmembrane</keyword>
<dbReference type="EC" id="7.1.1.-" evidence="2"/>
<dbReference type="PANTHER" id="PTHR33269">
    <property type="entry name" value="NADH-UBIQUINONE OXIDOREDUCTASE CHAIN 6"/>
    <property type="match status" value="1"/>
</dbReference>
<evidence type="ECO:0000256" key="2">
    <source>
        <dbReference type="RuleBase" id="RU004429"/>
    </source>
</evidence>
<accession>A0A2T0UIA3</accession>
<dbReference type="Gene3D" id="1.20.120.1200">
    <property type="entry name" value="NADH-ubiquinone/plastoquinone oxidoreductase chain 6, subunit NuoJ"/>
    <property type="match status" value="1"/>
</dbReference>
<proteinExistence type="inferred from homology"/>
<keyword evidence="2" id="KW-0472">Membrane</keyword>
<keyword evidence="2" id="KW-0520">NAD</keyword>
<dbReference type="Proteomes" id="UP000237822">
    <property type="component" value="Unassembled WGS sequence"/>
</dbReference>
<feature type="transmembrane region" description="Helical" evidence="2">
    <location>
        <begin position="6"/>
        <end position="24"/>
    </location>
</feature>
<sequence>MTSLDLAFAACGLVAVAGGLLAVTTRQVVHAALWLVVALLGVAGCVLVLGHELVALVLVLIYIGAIVVLVLFALMLTRAPIGPDRTHAVPAWRRVGAALAGAATAALLLAALVPLAGGFGGAAVARRDTSTQAVATELFGTWVWPFEALSVLLLAALVAALAVSRGRHNQVERVDGAGQPGQPGQAGTVDSRAMPRFAGPPADRDARGEPNPGDAQ</sequence>
<feature type="transmembrane region" description="Helical" evidence="2">
    <location>
        <begin position="97"/>
        <end position="122"/>
    </location>
</feature>
<comment type="caution">
    <text evidence="4">The sequence shown here is derived from an EMBL/GenBank/DDBJ whole genome shotgun (WGS) entry which is preliminary data.</text>
</comment>
<feature type="transmembrane region" description="Helical" evidence="2">
    <location>
        <begin position="142"/>
        <end position="163"/>
    </location>
</feature>
<comment type="subcellular location">
    <subcellularLocation>
        <location evidence="2">Cell membrane</location>
        <topology evidence="2">Multi-pass membrane protein</topology>
    </subcellularLocation>
</comment>
<keyword evidence="2" id="KW-0874">Quinone</keyword>
<evidence type="ECO:0000313" key="5">
    <source>
        <dbReference type="Proteomes" id="UP000237822"/>
    </source>
</evidence>
<feature type="transmembrane region" description="Helical" evidence="2">
    <location>
        <begin position="31"/>
        <end position="49"/>
    </location>
</feature>
<dbReference type="InterPro" id="IPR042106">
    <property type="entry name" value="Nuo/plastoQ_OxRdtase_6_NuoJ"/>
</dbReference>
<dbReference type="GO" id="GO:0048038">
    <property type="term" value="F:quinone binding"/>
    <property type="evidence" value="ECO:0007669"/>
    <property type="project" value="UniProtKB-UniRule"/>
</dbReference>
<keyword evidence="2" id="KW-1133">Transmembrane helix</keyword>
<dbReference type="GO" id="GO:0008137">
    <property type="term" value="F:NADH dehydrogenase (ubiquinone) activity"/>
    <property type="evidence" value="ECO:0007669"/>
    <property type="project" value="UniProtKB-UniRule"/>
</dbReference>
<evidence type="ECO:0000256" key="3">
    <source>
        <dbReference type="SAM" id="MobiDB-lite"/>
    </source>
</evidence>
<feature type="compositionally biased region" description="Low complexity" evidence="3">
    <location>
        <begin position="176"/>
        <end position="187"/>
    </location>
</feature>
<feature type="transmembrane region" description="Helical" evidence="2">
    <location>
        <begin position="55"/>
        <end position="76"/>
    </location>
</feature>
<dbReference type="PANTHER" id="PTHR33269:SF17">
    <property type="entry name" value="NADH-UBIQUINONE OXIDOREDUCTASE CHAIN 6"/>
    <property type="match status" value="1"/>
</dbReference>
<comment type="similarity">
    <text evidence="1 2">Belongs to the complex I subunit 6 family.</text>
</comment>
<dbReference type="RefSeq" id="WP_106297874.1">
    <property type="nucleotide sequence ID" value="NZ_PVTI01000015.1"/>
</dbReference>
<name>A0A2T0UIA3_9MICO</name>
<keyword evidence="2" id="KW-1003">Cell membrane</keyword>
<comment type="catalytic activity">
    <reaction evidence="2">
        <text>a quinone + NADH + 5 H(+)(in) = a quinol + NAD(+) + 4 H(+)(out)</text>
        <dbReference type="Rhea" id="RHEA:57888"/>
        <dbReference type="ChEBI" id="CHEBI:15378"/>
        <dbReference type="ChEBI" id="CHEBI:24646"/>
        <dbReference type="ChEBI" id="CHEBI:57540"/>
        <dbReference type="ChEBI" id="CHEBI:57945"/>
        <dbReference type="ChEBI" id="CHEBI:132124"/>
    </reaction>
</comment>
<keyword evidence="5" id="KW-1185">Reference proteome</keyword>
<dbReference type="EMBL" id="PVTI01000015">
    <property type="protein sequence ID" value="PRY57567.1"/>
    <property type="molecule type" value="Genomic_DNA"/>
</dbReference>
<protein>
    <recommendedName>
        <fullName evidence="2">NADH-quinone oxidoreductase subunit J</fullName>
        <ecNumber evidence="2">7.1.1.-</ecNumber>
    </recommendedName>
</protein>
<feature type="region of interest" description="Disordered" evidence="3">
    <location>
        <begin position="172"/>
        <end position="216"/>
    </location>
</feature>